<accession>A0A371HET7</accession>
<dbReference type="AlphaFoldDB" id="A0A371HET7"/>
<feature type="non-terminal residue" evidence="2">
    <location>
        <position position="1"/>
    </location>
</feature>
<organism evidence="2 3">
    <name type="scientific">Mucuna pruriens</name>
    <name type="common">Velvet bean</name>
    <name type="synonym">Dolichos pruriens</name>
    <dbReference type="NCBI Taxonomy" id="157652"/>
    <lineage>
        <taxon>Eukaryota</taxon>
        <taxon>Viridiplantae</taxon>
        <taxon>Streptophyta</taxon>
        <taxon>Embryophyta</taxon>
        <taxon>Tracheophyta</taxon>
        <taxon>Spermatophyta</taxon>
        <taxon>Magnoliopsida</taxon>
        <taxon>eudicotyledons</taxon>
        <taxon>Gunneridae</taxon>
        <taxon>Pentapetalae</taxon>
        <taxon>rosids</taxon>
        <taxon>fabids</taxon>
        <taxon>Fabales</taxon>
        <taxon>Fabaceae</taxon>
        <taxon>Papilionoideae</taxon>
        <taxon>50 kb inversion clade</taxon>
        <taxon>NPAAA clade</taxon>
        <taxon>indigoferoid/millettioid clade</taxon>
        <taxon>Phaseoleae</taxon>
        <taxon>Mucuna</taxon>
    </lineage>
</organism>
<gene>
    <name evidence="2" type="ORF">CR513_15389</name>
</gene>
<reference evidence="2" key="1">
    <citation type="submission" date="2018-05" db="EMBL/GenBank/DDBJ databases">
        <title>Draft genome of Mucuna pruriens seed.</title>
        <authorList>
            <person name="Nnadi N.E."/>
            <person name="Vos R."/>
            <person name="Hasami M.H."/>
            <person name="Devisetty U.K."/>
            <person name="Aguiy J.C."/>
        </authorList>
    </citation>
    <scope>NUCLEOTIDE SEQUENCE [LARGE SCALE GENOMIC DNA]</scope>
    <source>
        <strain evidence="2">JCA_2017</strain>
    </source>
</reference>
<name>A0A371HET7_MUCPR</name>
<dbReference type="EMBL" id="QJKJ01002792">
    <property type="protein sequence ID" value="RDY01301.1"/>
    <property type="molecule type" value="Genomic_DNA"/>
</dbReference>
<evidence type="ECO:0000313" key="3">
    <source>
        <dbReference type="Proteomes" id="UP000257109"/>
    </source>
</evidence>
<protein>
    <submittedName>
        <fullName evidence="2">Uncharacterized protein</fullName>
    </submittedName>
</protein>
<sequence>MASSNFNMEDLSPKSKLMEYLKKLEEKIEKLEVDTQEAKDHQAYASQITWGKLRRLQQQSHCSYQAFKDLMENFNQLLSISLERVDLSTKSRLMMGYMKKLEAKLEKLEDCLEFIKGKILPFSGNGNDDECYNWKLKVLQNLDCLDCDDFTNVRLIALSSEGYALIW</sequence>
<feature type="coiled-coil region" evidence="1">
    <location>
        <begin position="14"/>
        <end position="41"/>
    </location>
</feature>
<evidence type="ECO:0000256" key="1">
    <source>
        <dbReference type="SAM" id="Coils"/>
    </source>
</evidence>
<comment type="caution">
    <text evidence="2">The sequence shown here is derived from an EMBL/GenBank/DDBJ whole genome shotgun (WGS) entry which is preliminary data.</text>
</comment>
<keyword evidence="1" id="KW-0175">Coiled coil</keyword>
<dbReference type="Proteomes" id="UP000257109">
    <property type="component" value="Unassembled WGS sequence"/>
</dbReference>
<keyword evidence="3" id="KW-1185">Reference proteome</keyword>
<evidence type="ECO:0000313" key="2">
    <source>
        <dbReference type="EMBL" id="RDY01301.1"/>
    </source>
</evidence>
<proteinExistence type="predicted"/>